<sequence length="151" mass="17538">MSNKNVDDILQQGIFGAKELKPAERKKYLGTFRERVVAVLTQGQVREKTIYRELIKRMKTYNESTLLLNADIDYEYLKKYVDAAVENKIPYKLVMNKEAETEIGLVLAVEDAIDLEDIALTRPIVEKPAEKPKKRSFIYKMMHWVKGKSQN</sequence>
<dbReference type="Proteomes" id="UP000595254">
    <property type="component" value="Chromosome"/>
</dbReference>
<organism evidence="1 2">
    <name type="scientific">Peribacillus psychrosaccharolyticus</name>
    <name type="common">Bacillus psychrosaccharolyticus</name>
    <dbReference type="NCBI Taxonomy" id="1407"/>
    <lineage>
        <taxon>Bacteria</taxon>
        <taxon>Bacillati</taxon>
        <taxon>Bacillota</taxon>
        <taxon>Bacilli</taxon>
        <taxon>Bacillales</taxon>
        <taxon>Bacillaceae</taxon>
        <taxon>Peribacillus</taxon>
    </lineage>
</organism>
<keyword evidence="2" id="KW-1185">Reference proteome</keyword>
<reference evidence="1 2" key="1">
    <citation type="submission" date="2021-01" db="EMBL/GenBank/DDBJ databases">
        <title>FDA dAtabase for Regulatory Grade micrObial Sequences (FDA-ARGOS): Supporting development and validation of Infectious Disease Dx tests.</title>
        <authorList>
            <person name="Nelson B."/>
            <person name="Plummer A."/>
            <person name="Tallon L."/>
            <person name="Sadzewicz L."/>
            <person name="Zhao X."/>
            <person name="Boylan J."/>
            <person name="Ott S."/>
            <person name="Bowen H."/>
            <person name="Vavikolanu K."/>
            <person name="Mehta A."/>
            <person name="Aluvathingal J."/>
            <person name="Nadendla S."/>
            <person name="Myers T."/>
            <person name="Yan Y."/>
            <person name="Sichtig H."/>
        </authorList>
    </citation>
    <scope>NUCLEOTIDE SEQUENCE [LARGE SCALE GENOMIC DNA]</scope>
    <source>
        <strain evidence="1 2">FDAARGOS_1161</strain>
    </source>
</reference>
<accession>A0A974S0V3</accession>
<protein>
    <submittedName>
        <fullName evidence="1">YueI family protein</fullName>
    </submittedName>
</protein>
<dbReference type="KEGG" id="ppsr:I6J18_03765"/>
<dbReference type="InterPro" id="IPR012543">
    <property type="entry name" value="DUF1694"/>
</dbReference>
<proteinExistence type="predicted"/>
<dbReference type="SUPFAM" id="SSF160515">
    <property type="entry name" value="YueI-like"/>
    <property type="match status" value="1"/>
</dbReference>
<dbReference type="RefSeq" id="WP_040373252.1">
    <property type="nucleotide sequence ID" value="NZ_CP068053.1"/>
</dbReference>
<gene>
    <name evidence="1" type="ORF">I6J18_03765</name>
</gene>
<dbReference type="EMBL" id="CP068053">
    <property type="protein sequence ID" value="QQT01032.1"/>
    <property type="molecule type" value="Genomic_DNA"/>
</dbReference>
<dbReference type="Gene3D" id="3.30.1330.30">
    <property type="match status" value="1"/>
</dbReference>
<dbReference type="PIRSF" id="PIRSF034303">
    <property type="entry name" value="DUF1694"/>
    <property type="match status" value="1"/>
</dbReference>
<evidence type="ECO:0000313" key="2">
    <source>
        <dbReference type="Proteomes" id="UP000595254"/>
    </source>
</evidence>
<evidence type="ECO:0000313" key="1">
    <source>
        <dbReference type="EMBL" id="QQT01032.1"/>
    </source>
</evidence>
<dbReference type="InterPro" id="IPR029064">
    <property type="entry name" value="Ribosomal_eL30-like_sf"/>
</dbReference>
<dbReference type="Pfam" id="PF07997">
    <property type="entry name" value="DUF1694"/>
    <property type="match status" value="1"/>
</dbReference>
<name>A0A974S0V3_PERPY</name>
<dbReference type="AlphaFoldDB" id="A0A974S0V3"/>